<sequence length="931" mass="103922">MGTITLSSFYLVTQSRRSRDELDTAGDHKATMAAWLDLTHDATGWSLGDTGRMDDIVQSMTHPATQYPSVCSFLGNASRLSALRALFPQNNVTRRGPAGLVRLHLSTTTASTEHPVWFAEASFAHPPTLDGPFMTPSANRPRQYPVQQGQWETAIDIRDHILTRLVFPWTHVACFFVDGESELNTVSRWLEASQGGIHASPSDTPSRMRVILILTSPTATYNANPLEVAGPSSDIVEEQWPTITVLDLRDRHQLSPSALYAPLQRLLLNTLQDNRVERIQQGLLFSTVYLKLFSTVHLNFMWQKCLPSSLLRSAARPIPCLSLARERLPVPTGFENGCTELLREASKIGCPIRDLYPFVASALLMDAYPPGMHRFRPQHVFDDLYRDRWPTPSDLYKGRVGAGQQCDAIRDAFVDGFAQMGPLQSSLTIRKGALRHLGAQWPNLTLPTMCLFCLGRPAEYQRPCRHALCDTCVVVFGSPTRGAEYHHDLSQCPLCQDVVERTIRRLPPTKQPVVLALDGGGIRGIVTLGLLQELERRLMGSMALSDIPDLTAGTSVGKSTPGDVTLDATAVVRCGAVIATDFTHNNISAAEAYQKFPDFARKAFRTSGVPSGRWPWLRVAMHLLKDSLYDADMLDQTIRTVCEHNRRVFDAASPSGGGRRLAIIVSQISDDKPVVFSNYRGVGRDDVDLGYQIILYQDEAQNPLLSDVIAQAEYRIIWPSARTHDLLISVGTDYIPSRRAYYSSPCMDGTEVYKEDLYHVPHATRLRTLRLDHPLDGHLPRLDDIGQLTALTRRSYWVPDELVRAVLATCFFFELDEAPTMVRGQYHCRRSILCARPQARRIIERVLVEFLGAKVGTLRGDELDRLSKNDGCTVCGYYQKRIRFCVGSLDEDVTILFTGSSHQHPIGGFPATVQQFLRQQQADAVFSQSDH</sequence>
<dbReference type="AlphaFoldDB" id="A0AAD4CRY9"/>
<evidence type="ECO:0000256" key="4">
    <source>
        <dbReference type="PROSITE-ProRule" id="PRU00175"/>
    </source>
</evidence>
<evidence type="ECO:0000256" key="2">
    <source>
        <dbReference type="ARBA" id="ARBA00022771"/>
    </source>
</evidence>
<comment type="caution">
    <text evidence="6">The sequence shown here is derived from an EMBL/GenBank/DDBJ whole genome shotgun (WGS) entry which is preliminary data.</text>
</comment>
<reference evidence="6" key="1">
    <citation type="journal article" date="2019" name="Beilstein J. Org. Chem.">
        <title>Nanangenines: drimane sesquiterpenoids as the dominant metabolite cohort of a novel Australian fungus, Aspergillus nanangensis.</title>
        <authorList>
            <person name="Lacey H.J."/>
            <person name="Gilchrist C.L.M."/>
            <person name="Crombie A."/>
            <person name="Kalaitzis J.A."/>
            <person name="Vuong D."/>
            <person name="Rutledge P.J."/>
            <person name="Turner P."/>
            <person name="Pitt J.I."/>
            <person name="Lacey E."/>
            <person name="Chooi Y.H."/>
            <person name="Piggott A.M."/>
        </authorList>
    </citation>
    <scope>NUCLEOTIDE SEQUENCE</scope>
    <source>
        <strain evidence="6">MST-FP2251</strain>
    </source>
</reference>
<keyword evidence="2 4" id="KW-0863">Zinc-finger</keyword>
<evidence type="ECO:0000259" key="5">
    <source>
        <dbReference type="PROSITE" id="PS50089"/>
    </source>
</evidence>
<evidence type="ECO:0000313" key="7">
    <source>
        <dbReference type="Proteomes" id="UP001194746"/>
    </source>
</evidence>
<dbReference type="Proteomes" id="UP001194746">
    <property type="component" value="Unassembled WGS sequence"/>
</dbReference>
<dbReference type="GO" id="GO:0047499">
    <property type="term" value="F:calcium-independent phospholipase A2 activity"/>
    <property type="evidence" value="ECO:0007669"/>
    <property type="project" value="TreeGrafter"/>
</dbReference>
<evidence type="ECO:0000256" key="3">
    <source>
        <dbReference type="ARBA" id="ARBA00022833"/>
    </source>
</evidence>
<proteinExistence type="predicted"/>
<keyword evidence="3" id="KW-0862">Zinc</keyword>
<evidence type="ECO:0000256" key="1">
    <source>
        <dbReference type="ARBA" id="ARBA00022723"/>
    </source>
</evidence>
<accession>A0AAD4CRY9</accession>
<gene>
    <name evidence="6" type="ORF">FE257_005569</name>
</gene>
<dbReference type="PROSITE" id="PS00518">
    <property type="entry name" value="ZF_RING_1"/>
    <property type="match status" value="1"/>
</dbReference>
<dbReference type="InterPro" id="IPR001841">
    <property type="entry name" value="Znf_RING"/>
</dbReference>
<dbReference type="Gene3D" id="3.40.1090.10">
    <property type="entry name" value="Cytosolic phospholipase A2 catalytic domain"/>
    <property type="match status" value="1"/>
</dbReference>
<reference evidence="6" key="2">
    <citation type="submission" date="2020-02" db="EMBL/GenBank/DDBJ databases">
        <authorList>
            <person name="Gilchrist C.L.M."/>
            <person name="Chooi Y.-H."/>
        </authorList>
    </citation>
    <scope>NUCLEOTIDE SEQUENCE</scope>
    <source>
        <strain evidence="6">MST-FP2251</strain>
    </source>
</reference>
<dbReference type="PANTHER" id="PTHR24185:SF8">
    <property type="entry name" value="PNPLA DOMAIN-CONTAINING PROTEIN"/>
    <property type="match status" value="1"/>
</dbReference>
<dbReference type="GO" id="GO:0008270">
    <property type="term" value="F:zinc ion binding"/>
    <property type="evidence" value="ECO:0007669"/>
    <property type="project" value="UniProtKB-KW"/>
</dbReference>
<name>A0AAD4CRY9_ASPNN</name>
<dbReference type="PANTHER" id="PTHR24185">
    <property type="entry name" value="CALCIUM-INDEPENDENT PHOSPHOLIPASE A2-GAMMA"/>
    <property type="match status" value="1"/>
</dbReference>
<keyword evidence="1" id="KW-0479">Metal-binding</keyword>
<protein>
    <recommendedName>
        <fullName evidence="5">RING-type domain-containing protein</fullName>
    </recommendedName>
</protein>
<feature type="domain" description="RING-type" evidence="5">
    <location>
        <begin position="450"/>
        <end position="496"/>
    </location>
</feature>
<dbReference type="GO" id="GO:0016020">
    <property type="term" value="C:membrane"/>
    <property type="evidence" value="ECO:0007669"/>
    <property type="project" value="TreeGrafter"/>
</dbReference>
<dbReference type="EMBL" id="VCAU01000024">
    <property type="protein sequence ID" value="KAF9890703.1"/>
    <property type="molecule type" value="Genomic_DNA"/>
</dbReference>
<dbReference type="InterPro" id="IPR017907">
    <property type="entry name" value="Znf_RING_CS"/>
</dbReference>
<dbReference type="GO" id="GO:0019369">
    <property type="term" value="P:arachidonate metabolic process"/>
    <property type="evidence" value="ECO:0007669"/>
    <property type="project" value="TreeGrafter"/>
</dbReference>
<keyword evidence="7" id="KW-1185">Reference proteome</keyword>
<organism evidence="6 7">
    <name type="scientific">Aspergillus nanangensis</name>
    <dbReference type="NCBI Taxonomy" id="2582783"/>
    <lineage>
        <taxon>Eukaryota</taxon>
        <taxon>Fungi</taxon>
        <taxon>Dikarya</taxon>
        <taxon>Ascomycota</taxon>
        <taxon>Pezizomycotina</taxon>
        <taxon>Eurotiomycetes</taxon>
        <taxon>Eurotiomycetidae</taxon>
        <taxon>Eurotiales</taxon>
        <taxon>Aspergillaceae</taxon>
        <taxon>Aspergillus</taxon>
        <taxon>Aspergillus subgen. Circumdati</taxon>
    </lineage>
</organism>
<evidence type="ECO:0000313" key="6">
    <source>
        <dbReference type="EMBL" id="KAF9890703.1"/>
    </source>
</evidence>
<dbReference type="SUPFAM" id="SSF52151">
    <property type="entry name" value="FabD/lysophospholipase-like"/>
    <property type="match status" value="1"/>
</dbReference>
<dbReference type="PROSITE" id="PS50089">
    <property type="entry name" value="ZF_RING_2"/>
    <property type="match status" value="1"/>
</dbReference>
<dbReference type="InterPro" id="IPR016035">
    <property type="entry name" value="Acyl_Trfase/lysoPLipase"/>
</dbReference>